<evidence type="ECO:0000256" key="6">
    <source>
        <dbReference type="ARBA" id="ARBA00022989"/>
    </source>
</evidence>
<dbReference type="CDD" id="cd13686">
    <property type="entry name" value="GluR_Plant"/>
    <property type="match status" value="1"/>
</dbReference>
<dbReference type="Pfam" id="PF00060">
    <property type="entry name" value="Lig_chan"/>
    <property type="match status" value="1"/>
</dbReference>
<evidence type="ECO:0000256" key="9">
    <source>
        <dbReference type="ARBA" id="ARBA00023170"/>
    </source>
</evidence>
<dbReference type="GO" id="GO:0015276">
    <property type="term" value="F:ligand-gated monoatomic ion channel activity"/>
    <property type="evidence" value="ECO:0007669"/>
    <property type="project" value="InterPro"/>
</dbReference>
<protein>
    <recommendedName>
        <fullName evidence="13">Glutamate receptor</fullName>
    </recommendedName>
</protein>
<reference evidence="18" key="1">
    <citation type="submission" date="2020-01" db="EMBL/GenBank/DDBJ databases">
        <title>Genome sequence of Kobresia littledalei, the first chromosome-level genome in the family Cyperaceae.</title>
        <authorList>
            <person name="Qu G."/>
        </authorList>
    </citation>
    <scope>NUCLEOTIDE SEQUENCE</scope>
    <source>
        <strain evidence="18">C.B.Clarke</strain>
        <tissue evidence="18">Leaf</tissue>
    </source>
</reference>
<dbReference type="GO" id="GO:0016020">
    <property type="term" value="C:membrane"/>
    <property type="evidence" value="ECO:0007669"/>
    <property type="project" value="UniProtKB-SubCell"/>
</dbReference>
<dbReference type="InterPro" id="IPR017103">
    <property type="entry name" value="Iontropic_Glu_rcpt_pln"/>
</dbReference>
<dbReference type="Gene3D" id="1.10.287.70">
    <property type="match status" value="1"/>
</dbReference>
<evidence type="ECO:0000256" key="10">
    <source>
        <dbReference type="ARBA" id="ARBA00023180"/>
    </source>
</evidence>
<dbReference type="AlphaFoldDB" id="A0A833R843"/>
<keyword evidence="19" id="KW-1185">Reference proteome</keyword>
<keyword evidence="3 13" id="KW-0813">Transport</keyword>
<sequence length="841" mass="94022">MVNHLFHISCLFLVYTFLVPHVILAVVPPVQVKIGVILDLSSVAGKMSMTSINLAVSDFHSKNMIRSANLVLHVRDSKGDTVTATAAALDLLNSVKVHLIILPQGSVEPSYIAALATTAHIPVLSFSASETSFPPSRFPFFIKTAPSDATQSQAIANLISTIRTNGAVLIYEDSPQYAELIPSTVKELGDSKIHHIPISSTINNEQIYDNLVSVKGMKGHVFLVHSSVHLASRIFDAAKVAGMFSDEYVWITTEFITSYLESTVDSSLFGSMNGVLGLKTHIIPSKKVRQFEQRWRSEFVKENINHGNLQPTTYELWAYDTVLAVAMAVNWTIEANCMVDGENLLELIRNTEFEGISGRFIIGKGWSNGSKDYEIVAVGEEDKRLGVWTNKKGITWRRSLRSLLNAPVTGKLRIAIPGLVDPGFFPILHVDRVNGTNHLLNFGGFVKDVFEAAVAELPYSLEYEYVPFVDAQGRRLGDYTELIRRVSLKQYDAAVGDITITEYRSSMVDFTQPFLDTRALMVVPLVSKNRGNPWSFWLPWTWDLWLLVASFFIITGFSLWFLEHMNNPSLQKKKFTKHIINILYFSFYLPITGEKSPGLTRNISKTVLAVWTFALFTLSSSYTANLTTIFTTDQVKPTVTSIQELIDNQDYIGYLQSSYVKSMLLTMKFKESQLRPLTSLEEYNNALTKGGKNGGVAAIVDELPYINLFSQFYCCNYTIPKQFSYKTGGFGFAFQKGSPLAQDLSTAILNLTENGKLADIHGRWLAYDKSKQSRSTLRQNPSTFLVLFIITGGVSILAICIFGLFEMWACIRRKGTDDNRVNSLPLPPTTSNFSSEEEHRN</sequence>
<dbReference type="Pfam" id="PF10613">
    <property type="entry name" value="Lig_chan-Glu_bd"/>
    <property type="match status" value="1"/>
</dbReference>
<gene>
    <name evidence="18" type="ORF">FCM35_KLT19405</name>
</gene>
<keyword evidence="5 16" id="KW-0732">Signal</keyword>
<dbReference type="Pfam" id="PF01094">
    <property type="entry name" value="ANF_receptor"/>
    <property type="match status" value="1"/>
</dbReference>
<dbReference type="Gene3D" id="3.40.50.2300">
    <property type="match status" value="2"/>
</dbReference>
<evidence type="ECO:0000256" key="3">
    <source>
        <dbReference type="ARBA" id="ARBA00022448"/>
    </source>
</evidence>
<evidence type="ECO:0000256" key="12">
    <source>
        <dbReference type="ARBA" id="ARBA00023303"/>
    </source>
</evidence>
<dbReference type="EMBL" id="SWLB01000007">
    <property type="protein sequence ID" value="KAF3336819.1"/>
    <property type="molecule type" value="Genomic_DNA"/>
</dbReference>
<evidence type="ECO:0000256" key="4">
    <source>
        <dbReference type="ARBA" id="ARBA00022692"/>
    </source>
</evidence>
<comment type="subcellular location">
    <subcellularLocation>
        <location evidence="1">Membrane</location>
        <topology evidence="1">Multi-pass membrane protein</topology>
    </subcellularLocation>
</comment>
<comment type="function">
    <text evidence="13">Glutamate-gated receptor that probably acts as non-selective cation channel.</text>
</comment>
<evidence type="ECO:0000256" key="16">
    <source>
        <dbReference type="SAM" id="SignalP"/>
    </source>
</evidence>
<dbReference type="InterPro" id="IPR028082">
    <property type="entry name" value="Peripla_BP_I"/>
</dbReference>
<dbReference type="Proteomes" id="UP000623129">
    <property type="component" value="Unassembled WGS sequence"/>
</dbReference>
<evidence type="ECO:0000256" key="8">
    <source>
        <dbReference type="ARBA" id="ARBA00023136"/>
    </source>
</evidence>
<evidence type="ECO:0000256" key="1">
    <source>
        <dbReference type="ARBA" id="ARBA00004141"/>
    </source>
</evidence>
<dbReference type="FunFam" id="3.40.190.10:FF:000039">
    <property type="entry name" value="Glutamate receptor"/>
    <property type="match status" value="1"/>
</dbReference>
<evidence type="ECO:0000256" key="13">
    <source>
        <dbReference type="PIRNR" id="PIRNR037090"/>
    </source>
</evidence>
<keyword evidence="8 13" id="KW-0472">Membrane</keyword>
<organism evidence="18 19">
    <name type="scientific">Carex littledalei</name>
    <dbReference type="NCBI Taxonomy" id="544730"/>
    <lineage>
        <taxon>Eukaryota</taxon>
        <taxon>Viridiplantae</taxon>
        <taxon>Streptophyta</taxon>
        <taxon>Embryophyta</taxon>
        <taxon>Tracheophyta</taxon>
        <taxon>Spermatophyta</taxon>
        <taxon>Magnoliopsida</taxon>
        <taxon>Liliopsida</taxon>
        <taxon>Poales</taxon>
        <taxon>Cyperaceae</taxon>
        <taxon>Cyperoideae</taxon>
        <taxon>Cariceae</taxon>
        <taxon>Carex</taxon>
        <taxon>Carex subgen. Euthyceras</taxon>
    </lineage>
</organism>
<comment type="caution">
    <text evidence="18">The sequence shown here is derived from an EMBL/GenBank/DDBJ whole genome shotgun (WGS) entry which is preliminary data.</text>
</comment>
<keyword evidence="6 15" id="KW-1133">Transmembrane helix</keyword>
<feature type="region of interest" description="Disordered" evidence="14">
    <location>
        <begin position="821"/>
        <end position="841"/>
    </location>
</feature>
<dbReference type="PIRSF" id="PIRSF037090">
    <property type="entry name" value="Iontro_Glu-like_rcpt_pln"/>
    <property type="match status" value="1"/>
</dbReference>
<evidence type="ECO:0000256" key="7">
    <source>
        <dbReference type="ARBA" id="ARBA00023065"/>
    </source>
</evidence>
<dbReference type="SUPFAM" id="SSF53850">
    <property type="entry name" value="Periplasmic binding protein-like II"/>
    <property type="match status" value="1"/>
</dbReference>
<feature type="domain" description="Ionotropic glutamate receptor C-terminal" evidence="17">
    <location>
        <begin position="413"/>
        <end position="767"/>
    </location>
</feature>
<evidence type="ECO:0000256" key="14">
    <source>
        <dbReference type="SAM" id="MobiDB-lite"/>
    </source>
</evidence>
<dbReference type="OrthoDB" id="5984008at2759"/>
<evidence type="ECO:0000259" key="17">
    <source>
        <dbReference type="SMART" id="SM00079"/>
    </source>
</evidence>
<feature type="transmembrane region" description="Helical" evidence="15">
    <location>
        <begin position="537"/>
        <end position="562"/>
    </location>
</feature>
<evidence type="ECO:0000256" key="11">
    <source>
        <dbReference type="ARBA" id="ARBA00023286"/>
    </source>
</evidence>
<keyword evidence="4 15" id="KW-0812">Transmembrane</keyword>
<evidence type="ECO:0000256" key="2">
    <source>
        <dbReference type="ARBA" id="ARBA00008685"/>
    </source>
</evidence>
<evidence type="ECO:0000256" key="15">
    <source>
        <dbReference type="SAM" id="Phobius"/>
    </source>
</evidence>
<feature type="transmembrane region" description="Helical" evidence="15">
    <location>
        <begin position="784"/>
        <end position="805"/>
    </location>
</feature>
<comment type="similarity">
    <text evidence="2 13">Belongs to the glutamate-gated ion channel (TC 1.A.10.1) family.</text>
</comment>
<keyword evidence="12 13" id="KW-0407">Ion channel</keyword>
<name>A0A833R843_9POAL</name>
<feature type="transmembrane region" description="Helical" evidence="15">
    <location>
        <begin position="574"/>
        <end position="591"/>
    </location>
</feature>
<dbReference type="SMART" id="SM00079">
    <property type="entry name" value="PBPe"/>
    <property type="match status" value="1"/>
</dbReference>
<dbReference type="Gene3D" id="3.40.190.10">
    <property type="entry name" value="Periplasmic binding protein-like II"/>
    <property type="match status" value="2"/>
</dbReference>
<proteinExistence type="inferred from homology"/>
<dbReference type="PANTHER" id="PTHR18966">
    <property type="entry name" value="IONOTROPIC GLUTAMATE RECEPTOR"/>
    <property type="match status" value="1"/>
</dbReference>
<dbReference type="InterPro" id="IPR015683">
    <property type="entry name" value="Ionotropic_Glu_rcpt"/>
</dbReference>
<accession>A0A833R843</accession>
<keyword evidence="7 13" id="KW-0406">Ion transport</keyword>
<dbReference type="InterPro" id="IPR019594">
    <property type="entry name" value="Glu/Gly-bd"/>
</dbReference>
<dbReference type="InterPro" id="IPR001828">
    <property type="entry name" value="ANF_lig-bd_rcpt"/>
</dbReference>
<dbReference type="SUPFAM" id="SSF53822">
    <property type="entry name" value="Periplasmic binding protein-like I"/>
    <property type="match status" value="1"/>
</dbReference>
<evidence type="ECO:0000313" key="18">
    <source>
        <dbReference type="EMBL" id="KAF3336819.1"/>
    </source>
</evidence>
<keyword evidence="11 13" id="KW-1071">Ligand-gated ion channel</keyword>
<evidence type="ECO:0000256" key="5">
    <source>
        <dbReference type="ARBA" id="ARBA00022729"/>
    </source>
</evidence>
<dbReference type="InterPro" id="IPR001320">
    <property type="entry name" value="Iontro_rcpt_C"/>
</dbReference>
<feature type="signal peptide" evidence="16">
    <location>
        <begin position="1"/>
        <end position="25"/>
    </location>
</feature>
<feature type="chain" id="PRO_5032552079" description="Glutamate receptor" evidence="16">
    <location>
        <begin position="26"/>
        <end position="841"/>
    </location>
</feature>
<keyword evidence="10" id="KW-0325">Glycoprotein</keyword>
<evidence type="ECO:0000313" key="19">
    <source>
        <dbReference type="Proteomes" id="UP000623129"/>
    </source>
</evidence>
<keyword evidence="9 13" id="KW-0675">Receptor</keyword>